<organism evidence="1">
    <name type="scientific">Noctiluca scintillans</name>
    <name type="common">Sea sparkle</name>
    <name type="synonym">Red tide dinoflagellate</name>
    <dbReference type="NCBI Taxonomy" id="2966"/>
    <lineage>
        <taxon>Eukaryota</taxon>
        <taxon>Sar</taxon>
        <taxon>Alveolata</taxon>
        <taxon>Dinophyceae</taxon>
        <taxon>Noctilucales</taxon>
        <taxon>Noctilucaceae</taxon>
        <taxon>Noctiluca</taxon>
    </lineage>
</organism>
<name>A0A7S1A7W6_NOCSC</name>
<evidence type="ECO:0000313" key="1">
    <source>
        <dbReference type="EMBL" id="CAD8844664.1"/>
    </source>
</evidence>
<proteinExistence type="predicted"/>
<protein>
    <submittedName>
        <fullName evidence="1">Uncharacterized protein</fullName>
    </submittedName>
</protein>
<gene>
    <name evidence="1" type="ORF">NSCI0253_LOCUS19014</name>
</gene>
<dbReference type="EMBL" id="HBFQ01026930">
    <property type="protein sequence ID" value="CAD8844664.1"/>
    <property type="molecule type" value="Transcribed_RNA"/>
</dbReference>
<accession>A0A7S1A7W6</accession>
<reference evidence="1" key="1">
    <citation type="submission" date="2021-01" db="EMBL/GenBank/DDBJ databases">
        <authorList>
            <person name="Corre E."/>
            <person name="Pelletier E."/>
            <person name="Niang G."/>
            <person name="Scheremetjew M."/>
            <person name="Finn R."/>
            <person name="Kale V."/>
            <person name="Holt S."/>
            <person name="Cochrane G."/>
            <person name="Meng A."/>
            <person name="Brown T."/>
            <person name="Cohen L."/>
        </authorList>
    </citation>
    <scope>NUCLEOTIDE SEQUENCE</scope>
</reference>
<dbReference type="AlphaFoldDB" id="A0A7S1A7W6"/>
<sequence length="337" mass="35971">MAGIQPSANALFDEALRQLSVAHYATITTLEAELQRMRDDTTRLRQELAERQVAVSVAPQEVPTPAAPACLAIVPVLESKGCAVLPDPVSPVAAGGEPPDVDRMLDAVLAEHGWQHLAVTRHGDTQWSVANTLLYLRCVRPQEAHLNCGQPGRLMASQDGQTWEPLENVIRGRRLQKSVRTAPVATVMGSSEQSPIRLADFNCPAPQHTSQEKQAASARVRDALPLTSVSAPMVQRSLDFAATSASSQSSVVSRAAPLSVNGHVPASHPMCGLTLEGGLQTSPAQQTSHQHPPRLDGLPAFSDAFATTHGPVSVSSNSAQYYAQFCVPAPRSLRKQS</sequence>